<reference evidence="1" key="1">
    <citation type="submission" date="2022-12" db="EMBL/GenBank/DDBJ databases">
        <title>Paracoccus onchidii sp. nov., isolated from a marine invertebrate from the South China Sea.</title>
        <authorList>
            <person name="Xu S."/>
            <person name="Liu Z."/>
            <person name="Xu Y."/>
        </authorList>
    </citation>
    <scope>NUCLEOTIDE SEQUENCE</scope>
    <source>
        <strain evidence="1">Z330</strain>
    </source>
</reference>
<name>A0ABT4ZJJ7_9RHOB</name>
<organism evidence="1 2">
    <name type="scientific">Paracoccus onchidii</name>
    <dbReference type="NCBI Taxonomy" id="3017813"/>
    <lineage>
        <taxon>Bacteria</taxon>
        <taxon>Pseudomonadati</taxon>
        <taxon>Pseudomonadota</taxon>
        <taxon>Alphaproteobacteria</taxon>
        <taxon>Rhodobacterales</taxon>
        <taxon>Paracoccaceae</taxon>
        <taxon>Paracoccus</taxon>
    </lineage>
</organism>
<protein>
    <recommendedName>
        <fullName evidence="3">Helix-turn-helix domain-containing protein</fullName>
    </recommendedName>
</protein>
<dbReference type="RefSeq" id="WP_271890638.1">
    <property type="nucleotide sequence ID" value="NZ_JAQBIE010000041.1"/>
</dbReference>
<accession>A0ABT4ZJJ7</accession>
<evidence type="ECO:0000313" key="2">
    <source>
        <dbReference type="Proteomes" id="UP001165641"/>
    </source>
</evidence>
<proteinExistence type="predicted"/>
<keyword evidence="2" id="KW-1185">Reference proteome</keyword>
<dbReference type="Proteomes" id="UP001165641">
    <property type="component" value="Unassembled WGS sequence"/>
</dbReference>
<evidence type="ECO:0008006" key="3">
    <source>
        <dbReference type="Google" id="ProtNLM"/>
    </source>
</evidence>
<comment type="caution">
    <text evidence="1">The sequence shown here is derived from an EMBL/GenBank/DDBJ whole genome shotgun (WGS) entry which is preliminary data.</text>
</comment>
<dbReference type="EMBL" id="JAQBIE010000041">
    <property type="protein sequence ID" value="MDB6179542.1"/>
    <property type="molecule type" value="Genomic_DNA"/>
</dbReference>
<gene>
    <name evidence="1" type="ORF">PAF17_18895</name>
</gene>
<sequence>MKFAAILEPRRIIQTIADPAKFNGFAAGIIANCMRGRPTVGRDRKGERKPRGKIAIMHLTLMQSPAWVTLSCQAKALYPLLLMEWKGPKANNNGQIQLSVRQAAEKLSIGINTAARAFHELQAHGFLVVQQAAVLGVKGQATAPEFEITEIAMPGRQEGRKLFKDWKPGADYPVQKAAVHNPSGATKKQNPVIRLVTARHHRSDV</sequence>
<evidence type="ECO:0000313" key="1">
    <source>
        <dbReference type="EMBL" id="MDB6179542.1"/>
    </source>
</evidence>